<dbReference type="KEGG" id="aswu:HUW51_05655"/>
<dbReference type="InterPro" id="IPR034660">
    <property type="entry name" value="DinB/YfiT-like"/>
</dbReference>
<evidence type="ECO:0000313" key="3">
    <source>
        <dbReference type="Proteomes" id="UP000515237"/>
    </source>
</evidence>
<feature type="domain" description="DinB-like" evidence="1">
    <location>
        <begin position="5"/>
        <end position="157"/>
    </location>
</feature>
<dbReference type="AlphaFoldDB" id="A0A7G7G506"/>
<accession>A0A7G7G506</accession>
<dbReference type="EMBL" id="CP055156">
    <property type="protein sequence ID" value="QNF32240.1"/>
    <property type="molecule type" value="Genomic_DNA"/>
</dbReference>
<keyword evidence="3" id="KW-1185">Reference proteome</keyword>
<dbReference type="Proteomes" id="UP000515237">
    <property type="component" value="Chromosome"/>
</dbReference>
<reference evidence="2 3" key="1">
    <citation type="journal article" date="2018" name="Int. J. Syst. Evol. Microbiol.">
        <title>Adhaeribacter swui sp. nov., isolated from wet mud.</title>
        <authorList>
            <person name="Kim D.U."/>
            <person name="Kim K.W."/>
            <person name="Kang M.S."/>
            <person name="Kim J.Y."/>
            <person name="Jang J.H."/>
            <person name="Kim M.K."/>
        </authorList>
    </citation>
    <scope>NUCLEOTIDE SEQUENCE [LARGE SCALE GENOMIC DNA]</scope>
    <source>
        <strain evidence="2 3">KCTC 52873</strain>
    </source>
</reference>
<dbReference type="RefSeq" id="WP_185273020.1">
    <property type="nucleotide sequence ID" value="NZ_CP055156.1"/>
</dbReference>
<dbReference type="InterPro" id="IPR024775">
    <property type="entry name" value="DinB-like"/>
</dbReference>
<evidence type="ECO:0000259" key="1">
    <source>
        <dbReference type="Pfam" id="PF12867"/>
    </source>
</evidence>
<sequence length="171" mass="19782">MFADFNRTVDYWLAALEPYSLAQLCAQPSPGSWSLGQLYLHLINDTTFFIDQIKTCVVTNDHADQEASLFAQTLFRNNAFPDEVIEGSPENAFIPQPTSKEQLRHRLQDLKVAMNQAAALLQNSAFKGKTKHPGLNYFNAAEWLQFAEMHFRHHLRQKQRIDLFLQSRNWE</sequence>
<proteinExistence type="predicted"/>
<dbReference type="Pfam" id="PF12867">
    <property type="entry name" value="DinB_2"/>
    <property type="match status" value="1"/>
</dbReference>
<dbReference type="Gene3D" id="1.20.120.450">
    <property type="entry name" value="dinb family like domain"/>
    <property type="match status" value="1"/>
</dbReference>
<dbReference type="SUPFAM" id="SSF109854">
    <property type="entry name" value="DinB/YfiT-like putative metalloenzymes"/>
    <property type="match status" value="1"/>
</dbReference>
<gene>
    <name evidence="2" type="ORF">HUW51_05655</name>
</gene>
<evidence type="ECO:0000313" key="2">
    <source>
        <dbReference type="EMBL" id="QNF32240.1"/>
    </source>
</evidence>
<protein>
    <submittedName>
        <fullName evidence="2">DinB family protein</fullName>
    </submittedName>
</protein>
<name>A0A7G7G506_9BACT</name>
<organism evidence="2 3">
    <name type="scientific">Adhaeribacter swui</name>
    <dbReference type="NCBI Taxonomy" id="2086471"/>
    <lineage>
        <taxon>Bacteria</taxon>
        <taxon>Pseudomonadati</taxon>
        <taxon>Bacteroidota</taxon>
        <taxon>Cytophagia</taxon>
        <taxon>Cytophagales</taxon>
        <taxon>Hymenobacteraceae</taxon>
        <taxon>Adhaeribacter</taxon>
    </lineage>
</organism>